<evidence type="ECO:0000256" key="1">
    <source>
        <dbReference type="ARBA" id="ARBA00022603"/>
    </source>
</evidence>
<dbReference type="PANTHER" id="PTHR13090:SF1">
    <property type="entry name" value="ARGININE-HYDROXYLASE NDUFAF5, MITOCHONDRIAL"/>
    <property type="match status" value="1"/>
</dbReference>
<feature type="domain" description="Methyltransferase type 11" evidence="3">
    <location>
        <begin position="62"/>
        <end position="157"/>
    </location>
</feature>
<name>A0ABZ0CR10_9BURK</name>
<dbReference type="Pfam" id="PF08241">
    <property type="entry name" value="Methyltransf_11"/>
    <property type="match status" value="1"/>
</dbReference>
<dbReference type="InterPro" id="IPR013216">
    <property type="entry name" value="Methyltransf_11"/>
</dbReference>
<dbReference type="Gene3D" id="3.40.50.150">
    <property type="entry name" value="Vaccinia Virus protein VP39"/>
    <property type="match status" value="1"/>
</dbReference>
<dbReference type="InterPro" id="IPR050602">
    <property type="entry name" value="Malonyl-ACP_OMT"/>
</dbReference>
<organism evidence="4 5">
    <name type="scientific">Piscinibacter gummiphilus</name>
    <dbReference type="NCBI Taxonomy" id="946333"/>
    <lineage>
        <taxon>Bacteria</taxon>
        <taxon>Pseudomonadati</taxon>
        <taxon>Pseudomonadota</taxon>
        <taxon>Betaproteobacteria</taxon>
        <taxon>Burkholderiales</taxon>
        <taxon>Sphaerotilaceae</taxon>
        <taxon>Piscinibacter</taxon>
    </lineage>
</organism>
<accession>A0ABZ0CR10</accession>
<evidence type="ECO:0000313" key="5">
    <source>
        <dbReference type="Proteomes" id="UP001303946"/>
    </source>
</evidence>
<dbReference type="PANTHER" id="PTHR13090">
    <property type="entry name" value="ARGININE-HYDROXYLASE NDUFAF5, MITOCHONDRIAL"/>
    <property type="match status" value="1"/>
</dbReference>
<gene>
    <name evidence="4" type="ORF">RXV79_21165</name>
</gene>
<keyword evidence="5" id="KW-1185">Reference proteome</keyword>
<keyword evidence="2" id="KW-0808">Transferase</keyword>
<dbReference type="RefSeq" id="WP_316700080.1">
    <property type="nucleotide sequence ID" value="NZ_CP136336.1"/>
</dbReference>
<dbReference type="InterPro" id="IPR029063">
    <property type="entry name" value="SAM-dependent_MTases_sf"/>
</dbReference>
<dbReference type="Proteomes" id="UP001303946">
    <property type="component" value="Chromosome"/>
</dbReference>
<evidence type="ECO:0000259" key="3">
    <source>
        <dbReference type="Pfam" id="PF08241"/>
    </source>
</evidence>
<protein>
    <submittedName>
        <fullName evidence="4">Biotin synthase</fullName>
    </submittedName>
</protein>
<dbReference type="EMBL" id="CP136336">
    <property type="protein sequence ID" value="WOB07412.1"/>
    <property type="molecule type" value="Genomic_DNA"/>
</dbReference>
<keyword evidence="1" id="KW-0489">Methyltransferase</keyword>
<proteinExistence type="predicted"/>
<sequence>MSTPPASTARQLDPASVQAWLRRQAHAPEAPWLHAEVARRMADRLSFIRVQPQVVLDWWAFGGGSTELLLKAYPQARHLAVEPTEALQAHGEQKRATPWWSPRRWRGTTVETVAPEAVAPASVQLLWANMMLHAVVDPARLVAQWQRLLAADGFVMFSCLGPGSLRALNEIYARMGWGAPLADFVDMHDLGDMLVQAGFADPVMDQEVLTLSWDSAEALLKELRTLGANASPQRYAGLRTPRWRQRLLAELESLARPDGRIYLDFEIAYGHAFKAAPRAPLAAETRVSVDDMRAMVRTRPPKA</sequence>
<dbReference type="SUPFAM" id="SSF53335">
    <property type="entry name" value="S-adenosyl-L-methionine-dependent methyltransferases"/>
    <property type="match status" value="1"/>
</dbReference>
<reference evidence="4 5" key="1">
    <citation type="submission" date="2023-10" db="EMBL/GenBank/DDBJ databases">
        <title>Bacteria for the degradation of biodegradable plastic PBAT(Polybutylene adipate terephthalate).</title>
        <authorList>
            <person name="Weon H.-Y."/>
            <person name="Yeon J."/>
        </authorList>
    </citation>
    <scope>NUCLEOTIDE SEQUENCE [LARGE SCALE GENOMIC DNA]</scope>
    <source>
        <strain evidence="4 5">SBD 7-3</strain>
    </source>
</reference>
<evidence type="ECO:0000256" key="2">
    <source>
        <dbReference type="ARBA" id="ARBA00022679"/>
    </source>
</evidence>
<evidence type="ECO:0000313" key="4">
    <source>
        <dbReference type="EMBL" id="WOB07412.1"/>
    </source>
</evidence>